<dbReference type="InterPro" id="IPR050127">
    <property type="entry name" value="Serine_Proteases_S1"/>
</dbReference>
<feature type="domain" description="Peptidase S1" evidence="6">
    <location>
        <begin position="1"/>
        <end position="105"/>
    </location>
</feature>
<keyword evidence="4" id="KW-1015">Disulfide bond</keyword>
<dbReference type="FunFam" id="2.40.10.10:FF:000002">
    <property type="entry name" value="Transmembrane protease serine"/>
    <property type="match status" value="1"/>
</dbReference>
<keyword evidence="8" id="KW-1185">Reference proteome</keyword>
<keyword evidence="1" id="KW-0645">Protease</keyword>
<dbReference type="GO" id="GO:0005615">
    <property type="term" value="C:extracellular space"/>
    <property type="evidence" value="ECO:0007669"/>
    <property type="project" value="TreeGrafter"/>
</dbReference>
<dbReference type="InterPro" id="IPR001254">
    <property type="entry name" value="Trypsin_dom"/>
</dbReference>
<dbReference type="Proteomes" id="UP001163046">
    <property type="component" value="Unassembled WGS sequence"/>
</dbReference>
<dbReference type="PROSITE" id="PS00135">
    <property type="entry name" value="TRYPSIN_SER"/>
    <property type="match status" value="1"/>
</dbReference>
<name>A0A9W9YNE9_9CNID</name>
<gene>
    <name evidence="7" type="ORF">OS493_028293</name>
</gene>
<evidence type="ECO:0000256" key="4">
    <source>
        <dbReference type="ARBA" id="ARBA00023157"/>
    </source>
</evidence>
<dbReference type="InterPro" id="IPR043504">
    <property type="entry name" value="Peptidase_S1_PA_chymotrypsin"/>
</dbReference>
<proteinExistence type="inferred from homology"/>
<dbReference type="PROSITE" id="PS50240">
    <property type="entry name" value="TRYPSIN_DOM"/>
    <property type="match status" value="1"/>
</dbReference>
<dbReference type="CDD" id="cd00190">
    <property type="entry name" value="Tryp_SPc"/>
    <property type="match status" value="1"/>
</dbReference>
<evidence type="ECO:0000256" key="3">
    <source>
        <dbReference type="ARBA" id="ARBA00022825"/>
    </source>
</evidence>
<keyword evidence="3" id="KW-0720">Serine protease</keyword>
<dbReference type="OrthoDB" id="546450at2759"/>
<evidence type="ECO:0000313" key="7">
    <source>
        <dbReference type="EMBL" id="KAJ7355072.1"/>
    </source>
</evidence>
<dbReference type="PANTHER" id="PTHR24264:SF54">
    <property type="entry name" value="PEPTIDASE S1 DOMAIN-CONTAINING PROTEIN"/>
    <property type="match status" value="1"/>
</dbReference>
<dbReference type="SMART" id="SM00020">
    <property type="entry name" value="Tryp_SPc"/>
    <property type="match status" value="1"/>
</dbReference>
<comment type="caution">
    <text evidence="7">The sequence shown here is derived from an EMBL/GenBank/DDBJ whole genome shotgun (WGS) entry which is preliminary data.</text>
</comment>
<dbReference type="Pfam" id="PF00089">
    <property type="entry name" value="Trypsin"/>
    <property type="match status" value="1"/>
</dbReference>
<dbReference type="GO" id="GO:0004252">
    <property type="term" value="F:serine-type endopeptidase activity"/>
    <property type="evidence" value="ECO:0007669"/>
    <property type="project" value="InterPro"/>
</dbReference>
<dbReference type="SUPFAM" id="SSF50494">
    <property type="entry name" value="Trypsin-like serine proteases"/>
    <property type="match status" value="1"/>
</dbReference>
<dbReference type="AlphaFoldDB" id="A0A9W9YNE9"/>
<dbReference type="InterPro" id="IPR009003">
    <property type="entry name" value="Peptidase_S1_PA"/>
</dbReference>
<evidence type="ECO:0000259" key="6">
    <source>
        <dbReference type="PROSITE" id="PS50240"/>
    </source>
</evidence>
<accession>A0A9W9YNE9</accession>
<dbReference type="EMBL" id="MU827328">
    <property type="protein sequence ID" value="KAJ7355072.1"/>
    <property type="molecule type" value="Genomic_DNA"/>
</dbReference>
<evidence type="ECO:0000256" key="2">
    <source>
        <dbReference type="ARBA" id="ARBA00022801"/>
    </source>
</evidence>
<evidence type="ECO:0000256" key="5">
    <source>
        <dbReference type="ARBA" id="ARBA00024195"/>
    </source>
</evidence>
<sequence>MARVLGLQVSEHCLQVLQPSPTSSWQVSVPVVSQASCKRAYGSSSIHDSMICAGYPAGGKDACQGDSGGPMVCEEKGKYFLEGVVSWGHGCAAAGKYGVYARSVT</sequence>
<dbReference type="GO" id="GO:0006508">
    <property type="term" value="P:proteolysis"/>
    <property type="evidence" value="ECO:0007669"/>
    <property type="project" value="UniProtKB-KW"/>
</dbReference>
<comment type="similarity">
    <text evidence="5">Belongs to the peptidase S1 family. CLIP subfamily.</text>
</comment>
<organism evidence="7 8">
    <name type="scientific">Desmophyllum pertusum</name>
    <dbReference type="NCBI Taxonomy" id="174260"/>
    <lineage>
        <taxon>Eukaryota</taxon>
        <taxon>Metazoa</taxon>
        <taxon>Cnidaria</taxon>
        <taxon>Anthozoa</taxon>
        <taxon>Hexacorallia</taxon>
        <taxon>Scleractinia</taxon>
        <taxon>Caryophylliina</taxon>
        <taxon>Caryophylliidae</taxon>
        <taxon>Desmophyllum</taxon>
    </lineage>
</organism>
<reference evidence="7" key="1">
    <citation type="submission" date="2023-01" db="EMBL/GenBank/DDBJ databases">
        <title>Genome assembly of the deep-sea coral Lophelia pertusa.</title>
        <authorList>
            <person name="Herrera S."/>
            <person name="Cordes E."/>
        </authorList>
    </citation>
    <scope>NUCLEOTIDE SEQUENCE</scope>
    <source>
        <strain evidence="7">USNM1676648</strain>
        <tissue evidence="7">Polyp</tissue>
    </source>
</reference>
<keyword evidence="2" id="KW-0378">Hydrolase</keyword>
<protein>
    <recommendedName>
        <fullName evidence="6">Peptidase S1 domain-containing protein</fullName>
    </recommendedName>
</protein>
<dbReference type="InterPro" id="IPR033116">
    <property type="entry name" value="TRYPSIN_SER"/>
</dbReference>
<evidence type="ECO:0000256" key="1">
    <source>
        <dbReference type="ARBA" id="ARBA00022670"/>
    </source>
</evidence>
<dbReference type="Gene3D" id="2.40.10.10">
    <property type="entry name" value="Trypsin-like serine proteases"/>
    <property type="match status" value="1"/>
</dbReference>
<dbReference type="PANTHER" id="PTHR24264">
    <property type="entry name" value="TRYPSIN-RELATED"/>
    <property type="match status" value="1"/>
</dbReference>
<evidence type="ECO:0000313" key="8">
    <source>
        <dbReference type="Proteomes" id="UP001163046"/>
    </source>
</evidence>